<dbReference type="Gene3D" id="3.90.650.10">
    <property type="entry name" value="PurM-like C-terminal domain"/>
    <property type="match status" value="1"/>
</dbReference>
<evidence type="ECO:0000259" key="7">
    <source>
        <dbReference type="Pfam" id="PF02769"/>
    </source>
</evidence>
<keyword evidence="10" id="KW-1185">Reference proteome</keyword>
<feature type="domain" description="PurM-like N-terminal" evidence="6">
    <location>
        <begin position="429"/>
        <end position="537"/>
    </location>
</feature>
<dbReference type="EMBL" id="BMFC01000010">
    <property type="protein sequence ID" value="GGC13521.1"/>
    <property type="molecule type" value="Genomic_DNA"/>
</dbReference>
<dbReference type="SUPFAM" id="SSF51905">
    <property type="entry name" value="FAD/NAD(P)-binding domain"/>
    <property type="match status" value="2"/>
</dbReference>
<protein>
    <recommendedName>
        <fullName evidence="11">Selenide, water dikinase SelD</fullName>
    </recommendedName>
</protein>
<sequence>MRQMPLPLTRDLVLIGGGHTHALVLRKWAMNPLPGARLTLINPGPTAPYSGMLPGFVAGHYSRDQLDIDLVRLAHSANARLIIGSATGIDPDSSTIQIDTHPPVGFDICSVDVGITSDMPALPGFTDHAVPAKPLGPFAAKWDAFRNGGGPASVAIIGGGVAGVELAMAMSHALQKRNRPATIHLIDNATALSALPTKSAHALRKAMTAQNVTLHEQTAITHLSANTIHLQDGTTIKADFITGAAGARPYPWLADTGLKTQDGFLTVNDHLQTSDPRLFAVGDCAHMTHAPRPKAGVYAVRQAPVLTHNLVSSLSGGPLKAYIPQKDYLKLISLGKKSALGDRFGLTFTGPWVWDWKDRIDRKFMWQFNDLPKMPAPALPYPRAKGVTQAMGPKPLCGGCGAKLGRDALSNALATLKPAQRTDITPLPGDDAALLHTGGARQVFTTDHLRSFWSDPAVMARIATHHALGDIWAMGADPQAATLSITLPRLSDPLAQRTLTEILTAVQTILQDAGADIVGGHSTLGDELTIGLAVTGLCDRDPITLNGAKPGNALILTKPIGTGVIMAALMSGKARGADVAGALDAMQHGQKTAAGLLRDAAQAMTDLTGFGIAGHTQNICTASGLSASLILDAIPLLPGALDLSESGQHSSLYANNRAGFSHIPDTPQTRLLFDPQTGGGLLAAVPADAAEHLVKTLRQNGHPHSAIIGHLHAGPVGQVSIT</sequence>
<name>A0ABQ1KX94_9RHOB</name>
<dbReference type="PANTHER" id="PTHR10256">
    <property type="entry name" value="SELENIDE, WATER DIKINASE"/>
    <property type="match status" value="1"/>
</dbReference>
<dbReference type="RefSeq" id="WP_188483120.1">
    <property type="nucleotide sequence ID" value="NZ_BMFC01000010.1"/>
</dbReference>
<feature type="domain" description="PurM-like C-terminal" evidence="7">
    <location>
        <begin position="549"/>
        <end position="719"/>
    </location>
</feature>
<dbReference type="Gene3D" id="3.30.1330.10">
    <property type="entry name" value="PurM-like, N-terminal domain"/>
    <property type="match status" value="1"/>
</dbReference>
<dbReference type="InterPro" id="IPR016188">
    <property type="entry name" value="PurM-like_N"/>
</dbReference>
<keyword evidence="5" id="KW-0711">Selenium</keyword>
<evidence type="ECO:0000256" key="2">
    <source>
        <dbReference type="ARBA" id="ARBA00022741"/>
    </source>
</evidence>
<dbReference type="Proteomes" id="UP000645462">
    <property type="component" value="Unassembled WGS sequence"/>
</dbReference>
<evidence type="ECO:0000256" key="5">
    <source>
        <dbReference type="ARBA" id="ARBA00023266"/>
    </source>
</evidence>
<dbReference type="Pfam" id="PF02769">
    <property type="entry name" value="AIRS_C"/>
    <property type="match status" value="1"/>
</dbReference>
<dbReference type="InterPro" id="IPR036676">
    <property type="entry name" value="PurM-like_C_sf"/>
</dbReference>
<evidence type="ECO:0000256" key="1">
    <source>
        <dbReference type="ARBA" id="ARBA00022679"/>
    </source>
</evidence>
<feature type="domain" description="FAD/NAD(P)-binding" evidence="8">
    <location>
        <begin position="11"/>
        <end position="303"/>
    </location>
</feature>
<dbReference type="SUPFAM" id="SSF55326">
    <property type="entry name" value="PurM N-terminal domain-like"/>
    <property type="match status" value="1"/>
</dbReference>
<evidence type="ECO:0000256" key="4">
    <source>
        <dbReference type="ARBA" id="ARBA00022840"/>
    </source>
</evidence>
<dbReference type="Pfam" id="PF07992">
    <property type="entry name" value="Pyr_redox_2"/>
    <property type="match status" value="1"/>
</dbReference>
<keyword evidence="2" id="KW-0547">Nucleotide-binding</keyword>
<dbReference type="CDD" id="cd02195">
    <property type="entry name" value="SelD"/>
    <property type="match status" value="1"/>
</dbReference>
<evidence type="ECO:0008006" key="11">
    <source>
        <dbReference type="Google" id="ProtNLM"/>
    </source>
</evidence>
<accession>A0ABQ1KX94</accession>
<dbReference type="Gene3D" id="3.50.50.100">
    <property type="match status" value="1"/>
</dbReference>
<keyword evidence="3" id="KW-0418">Kinase</keyword>
<dbReference type="NCBIfam" id="TIGR03169">
    <property type="entry name" value="Nterm_to_SelD"/>
    <property type="match status" value="1"/>
</dbReference>
<gene>
    <name evidence="9" type="ORF">GCM10011363_32700</name>
</gene>
<evidence type="ECO:0000259" key="8">
    <source>
        <dbReference type="Pfam" id="PF07992"/>
    </source>
</evidence>
<keyword evidence="1" id="KW-0808">Transferase</keyword>
<evidence type="ECO:0000259" key="6">
    <source>
        <dbReference type="Pfam" id="PF00586"/>
    </source>
</evidence>
<reference evidence="10" key="1">
    <citation type="journal article" date="2019" name="Int. J. Syst. Evol. Microbiol.">
        <title>The Global Catalogue of Microorganisms (GCM) 10K type strain sequencing project: providing services to taxonomists for standard genome sequencing and annotation.</title>
        <authorList>
            <consortium name="The Broad Institute Genomics Platform"/>
            <consortium name="The Broad Institute Genome Sequencing Center for Infectious Disease"/>
            <person name="Wu L."/>
            <person name="Ma J."/>
        </authorList>
    </citation>
    <scope>NUCLEOTIDE SEQUENCE [LARGE SCALE GENOMIC DNA]</scope>
    <source>
        <strain evidence="10">CGMCC 1.12478</strain>
    </source>
</reference>
<dbReference type="InterPro" id="IPR036188">
    <property type="entry name" value="FAD/NAD-bd_sf"/>
</dbReference>
<dbReference type="InterPro" id="IPR010918">
    <property type="entry name" value="PurM-like_C_dom"/>
</dbReference>
<dbReference type="InterPro" id="IPR023753">
    <property type="entry name" value="FAD/NAD-binding_dom"/>
</dbReference>
<comment type="caution">
    <text evidence="9">The sequence shown here is derived from an EMBL/GenBank/DDBJ whole genome shotgun (WGS) entry which is preliminary data.</text>
</comment>
<evidence type="ECO:0000313" key="9">
    <source>
        <dbReference type="EMBL" id="GGC13521.1"/>
    </source>
</evidence>
<dbReference type="SUPFAM" id="SSF56042">
    <property type="entry name" value="PurM C-terminal domain-like"/>
    <property type="match status" value="1"/>
</dbReference>
<organism evidence="9 10">
    <name type="scientific">Marivita lacus</name>
    <dbReference type="NCBI Taxonomy" id="1323742"/>
    <lineage>
        <taxon>Bacteria</taxon>
        <taxon>Pseudomonadati</taxon>
        <taxon>Pseudomonadota</taxon>
        <taxon>Alphaproteobacteria</taxon>
        <taxon>Rhodobacterales</taxon>
        <taxon>Roseobacteraceae</taxon>
        <taxon>Marivita</taxon>
    </lineage>
</organism>
<dbReference type="NCBIfam" id="TIGR00476">
    <property type="entry name" value="selD"/>
    <property type="match status" value="1"/>
</dbReference>
<dbReference type="PANTHER" id="PTHR10256:SF0">
    <property type="entry name" value="INACTIVE SELENIDE, WATER DIKINASE-LIKE PROTEIN-RELATED"/>
    <property type="match status" value="1"/>
</dbReference>
<keyword evidence="4" id="KW-0067">ATP-binding</keyword>
<dbReference type="InterPro" id="IPR036921">
    <property type="entry name" value="PurM-like_N_sf"/>
</dbReference>
<evidence type="ECO:0000313" key="10">
    <source>
        <dbReference type="Proteomes" id="UP000645462"/>
    </source>
</evidence>
<dbReference type="Pfam" id="PF00586">
    <property type="entry name" value="AIRS"/>
    <property type="match status" value="1"/>
</dbReference>
<dbReference type="InterPro" id="IPR004536">
    <property type="entry name" value="SPS/SelD"/>
</dbReference>
<dbReference type="PRINTS" id="PR00368">
    <property type="entry name" value="FADPNR"/>
</dbReference>
<evidence type="ECO:0000256" key="3">
    <source>
        <dbReference type="ARBA" id="ARBA00022777"/>
    </source>
</evidence>
<proteinExistence type="predicted"/>
<dbReference type="InterPro" id="IPR017584">
    <property type="entry name" value="Pyridine_nucleo_diS_OxRdtase_N"/>
</dbReference>